<accession>A0A3S4U7Q3</accession>
<keyword evidence="4" id="KW-1185">Reference proteome</keyword>
<feature type="region of interest" description="Disordered" evidence="1">
    <location>
        <begin position="32"/>
        <end position="83"/>
    </location>
</feature>
<protein>
    <recommendedName>
        <fullName evidence="5">ATP/GTP-binding protein</fullName>
    </recommendedName>
</protein>
<evidence type="ECO:0000256" key="1">
    <source>
        <dbReference type="SAM" id="MobiDB-lite"/>
    </source>
</evidence>
<evidence type="ECO:0000313" key="4">
    <source>
        <dbReference type="Proteomes" id="UP000273044"/>
    </source>
</evidence>
<gene>
    <name evidence="3" type="ORF">NCTC12967_02672</name>
</gene>
<evidence type="ECO:0008006" key="5">
    <source>
        <dbReference type="Google" id="ProtNLM"/>
    </source>
</evidence>
<reference evidence="3 4" key="1">
    <citation type="submission" date="2018-12" db="EMBL/GenBank/DDBJ databases">
        <authorList>
            <consortium name="Pathogen Informatics"/>
        </authorList>
    </citation>
    <scope>NUCLEOTIDE SEQUENCE [LARGE SCALE GENOMIC DNA]</scope>
    <source>
        <strain evidence="3 4">NCTC12967</strain>
    </source>
</reference>
<evidence type="ECO:0000256" key="2">
    <source>
        <dbReference type="SAM" id="SignalP"/>
    </source>
</evidence>
<organism evidence="3 4">
    <name type="scientific">Arachnia propionica</name>
    <dbReference type="NCBI Taxonomy" id="1750"/>
    <lineage>
        <taxon>Bacteria</taxon>
        <taxon>Bacillati</taxon>
        <taxon>Actinomycetota</taxon>
        <taxon>Actinomycetes</taxon>
        <taxon>Propionibacteriales</taxon>
        <taxon>Propionibacteriaceae</taxon>
        <taxon>Arachnia</taxon>
    </lineage>
</organism>
<evidence type="ECO:0000313" key="3">
    <source>
        <dbReference type="EMBL" id="VEH71352.1"/>
    </source>
</evidence>
<dbReference type="Proteomes" id="UP000273044">
    <property type="component" value="Chromosome"/>
</dbReference>
<dbReference type="EMBL" id="LR134406">
    <property type="protein sequence ID" value="VEH71352.1"/>
    <property type="molecule type" value="Genomic_DNA"/>
</dbReference>
<feature type="compositionally biased region" description="Gly residues" evidence="1">
    <location>
        <begin position="68"/>
        <end position="77"/>
    </location>
</feature>
<sequence>MPSVKRLPAATVAFLLMVAGLPAQPARADANVGCGQHDSRGGSCDITVRVPGSGGQPGNSPAQPRGKPTGGGGGGGQERPHWPVEGCLQYDPSTGVCVRFTPSDPSPAPAPREAPEPAVLARIAIGRMDLKAPEIGMWPSPLEQLPEGRNYVGWHNWMWVNNPGRDTWGPITKTVTESGYSVTATAMVAGVTWEMGNGDTKKCGKGTEHPEHRTHDEKSPDCGYVYHQRGDFTVTATAHWVINWRGLGKNGTIQMDLTSQVHTSVVEVVAVNVPNGKYNRSYPTPAPSPNPTGTPTAPAPCPTNNNKHGC</sequence>
<proteinExistence type="predicted"/>
<dbReference type="AlphaFoldDB" id="A0A3S4U7Q3"/>
<keyword evidence="2" id="KW-0732">Signal</keyword>
<feature type="chain" id="PRO_5018604324" description="ATP/GTP-binding protein" evidence="2">
    <location>
        <begin position="29"/>
        <end position="310"/>
    </location>
</feature>
<name>A0A3S4U7Q3_9ACTN</name>
<feature type="compositionally biased region" description="Pro residues" evidence="1">
    <location>
        <begin position="284"/>
        <end position="301"/>
    </location>
</feature>
<feature type="signal peptide" evidence="2">
    <location>
        <begin position="1"/>
        <end position="28"/>
    </location>
</feature>
<feature type="region of interest" description="Disordered" evidence="1">
    <location>
        <begin position="275"/>
        <end position="310"/>
    </location>
</feature>